<dbReference type="InterPro" id="IPR010262">
    <property type="entry name" value="Arylsulfotransferase_bact"/>
</dbReference>
<reference evidence="2 3" key="1">
    <citation type="submission" date="2020-01" db="EMBL/GenBank/DDBJ databases">
        <title>Bacteria diversity of Porities sp.</title>
        <authorList>
            <person name="Wang G."/>
        </authorList>
    </citation>
    <scope>NUCLEOTIDE SEQUENCE [LARGE SCALE GENOMIC DNA]</scope>
    <source>
        <strain evidence="2 3">R33</strain>
    </source>
</reference>
<evidence type="ECO:0000313" key="3">
    <source>
        <dbReference type="Proteomes" id="UP000475249"/>
    </source>
</evidence>
<gene>
    <name evidence="2" type="ORF">GTQ38_12455</name>
</gene>
<dbReference type="PANTHER" id="PTHR35340">
    <property type="entry name" value="PQQ ENZYME REPEAT PROTEIN-RELATED"/>
    <property type="match status" value="1"/>
</dbReference>
<organism evidence="2 3">
    <name type="scientific">Poritiphilus flavus</name>
    <dbReference type="NCBI Taxonomy" id="2697053"/>
    <lineage>
        <taxon>Bacteria</taxon>
        <taxon>Pseudomonadati</taxon>
        <taxon>Bacteroidota</taxon>
        <taxon>Flavobacteriia</taxon>
        <taxon>Flavobacteriales</taxon>
        <taxon>Flavobacteriaceae</taxon>
        <taxon>Poritiphilus</taxon>
    </lineage>
</organism>
<protein>
    <recommendedName>
        <fullName evidence="1">Arylsulfotransferase N-terminal domain-containing protein</fullName>
    </recommendedName>
</protein>
<comment type="caution">
    <text evidence="2">The sequence shown here is derived from an EMBL/GenBank/DDBJ whole genome shotgun (WGS) entry which is preliminary data.</text>
</comment>
<dbReference type="GO" id="GO:0004062">
    <property type="term" value="F:aryl sulfotransferase activity"/>
    <property type="evidence" value="ECO:0007669"/>
    <property type="project" value="InterPro"/>
</dbReference>
<dbReference type="InterPro" id="IPR053143">
    <property type="entry name" value="Arylsulfate_ST"/>
</dbReference>
<dbReference type="Gene3D" id="2.60.40.3100">
    <property type="entry name" value="Arylsulphate sulphotransferase monomer, N-terminal domain"/>
    <property type="match status" value="1"/>
</dbReference>
<dbReference type="AlphaFoldDB" id="A0A6L9EDV2"/>
<accession>A0A6L9EDV2</accession>
<dbReference type="Pfam" id="PF17425">
    <property type="entry name" value="Arylsulfotran_N"/>
    <property type="match status" value="1"/>
</dbReference>
<dbReference type="InterPro" id="IPR035391">
    <property type="entry name" value="Arylsulfotran_N"/>
</dbReference>
<dbReference type="Proteomes" id="UP000475249">
    <property type="component" value="Unassembled WGS sequence"/>
</dbReference>
<dbReference type="EMBL" id="WXYO01000005">
    <property type="protein sequence ID" value="NAS12821.1"/>
    <property type="molecule type" value="Genomic_DNA"/>
</dbReference>
<evidence type="ECO:0000259" key="1">
    <source>
        <dbReference type="Pfam" id="PF17425"/>
    </source>
</evidence>
<sequence length="526" mass="58625">MLRRGTLLMFCLGLLLNGCGSDDVTGSSDDTPPVEGPDVILSDVVRVNPGSYAPLSARIDLSTASDVSISLRVHGKNGEESDIIREFPDMGTDFSIPVHGLYANTENTVTLNFEDDSGTSLGSKDYTIQTGPLLADLPQIVIKEADRQAMAEGFTLVSYFGHNGTAFPQRPFIFDSFGDIRWYLDFRGHPDLNGLFYDDGMERLANGNFYFGSGGTAFGGDASNSIYEVDLFGAVQNTWEMPGYEFHHEVHEKPNGNFLVTVNKIGAPTIEDHIIEIDRESKQIIKVWDLGVSLEKTRTTWTTDSQDWFHANAVVYDETDDTIIVSGRTQGVVKLTASNEVVWIMAPHKDWGSAGNGKDLNQFLLTPLDKDGTPISSQAVLDGDSNHPDFEWNWYQHAPLVMPNGDIMLFDNGDSRNYSSNERYSRAVVYRVNPTDMTIQQIWQYGKELGEEAYSRIVSDVDYLPQKDHMLYSPGAIIFDGSIFGKSMEIDMSNNEVIFEADIIPPIAFFNIITLHRTERLPLYPD</sequence>
<proteinExistence type="predicted"/>
<dbReference type="Pfam" id="PF05935">
    <property type="entry name" value="Arylsulfotrans"/>
    <property type="match status" value="1"/>
</dbReference>
<dbReference type="SUPFAM" id="SSF63829">
    <property type="entry name" value="Calcium-dependent phosphotriesterase"/>
    <property type="match status" value="1"/>
</dbReference>
<name>A0A6L9EDV2_9FLAO</name>
<dbReference type="RefSeq" id="WP_161435847.1">
    <property type="nucleotide sequence ID" value="NZ_WXYO01000005.1"/>
</dbReference>
<dbReference type="PANTHER" id="PTHR35340:SF10">
    <property type="entry name" value="CYTOPLASMIC PROTEIN"/>
    <property type="match status" value="1"/>
</dbReference>
<evidence type="ECO:0000313" key="2">
    <source>
        <dbReference type="EMBL" id="NAS12821.1"/>
    </source>
</evidence>
<keyword evidence="3" id="KW-1185">Reference proteome</keyword>
<dbReference type="InterPro" id="IPR038477">
    <property type="entry name" value="ASST_N_sf"/>
</dbReference>
<feature type="domain" description="Arylsulfotransferase N-terminal" evidence="1">
    <location>
        <begin position="45"/>
        <end position="131"/>
    </location>
</feature>